<evidence type="ECO:0000313" key="1">
    <source>
        <dbReference type="EMBL" id="SIR09316.1"/>
    </source>
</evidence>
<organism evidence="1 2">
    <name type="scientific">Paracoccus thiocyanatus</name>
    <dbReference type="NCBI Taxonomy" id="34006"/>
    <lineage>
        <taxon>Bacteria</taxon>
        <taxon>Pseudomonadati</taxon>
        <taxon>Pseudomonadota</taxon>
        <taxon>Alphaproteobacteria</taxon>
        <taxon>Rhodobacterales</taxon>
        <taxon>Paracoccaceae</taxon>
        <taxon>Paracoccus</taxon>
    </lineage>
</organism>
<protein>
    <submittedName>
        <fullName evidence="1">Uncharacterized protein</fullName>
    </submittedName>
</protein>
<accession>A0A1N6Y441</accession>
<proteinExistence type="predicted"/>
<dbReference type="Proteomes" id="UP000323956">
    <property type="component" value="Unassembled WGS sequence"/>
</dbReference>
<gene>
    <name evidence="1" type="ORF">SAMN05421641_12440</name>
</gene>
<reference evidence="1 2" key="1">
    <citation type="submission" date="2017-01" db="EMBL/GenBank/DDBJ databases">
        <authorList>
            <person name="Varghese N."/>
            <person name="Submissions S."/>
        </authorList>
    </citation>
    <scope>NUCLEOTIDE SEQUENCE [LARGE SCALE GENOMIC DNA]</scope>
    <source>
        <strain evidence="1 2">ATCC 700171</strain>
    </source>
</reference>
<dbReference type="EMBL" id="FTMK01000024">
    <property type="protein sequence ID" value="SIR09316.1"/>
    <property type="molecule type" value="Genomic_DNA"/>
</dbReference>
<sequence length="265" mass="29152">MSRGPEARIGPARNCRNYAGSCFMGLGGGKGIGAHADDRAANTAHERDQLTKDNRALLAGFVLIVQDYVMSLPPRALFNLSEAAARWGCTLADIADWAMMDRIEIVTGIPPTSFGEDNLAGLVVISPTDILPLFRRCGTGPQKGTVRRVRAPGSEEWKHIAPQDKGLRITRADLMITADAVARFEDQHGIFRRPSTDSSKGYDWHGFYGAMILRIFRNGLPEKQGDLIGEMQDWFIATSTDGDAPDESTIRKRISPIWRLLQAEA</sequence>
<evidence type="ECO:0000313" key="2">
    <source>
        <dbReference type="Proteomes" id="UP000323956"/>
    </source>
</evidence>
<name>A0A1N6Y441_9RHOB</name>
<dbReference type="RefSeq" id="WP_223191475.1">
    <property type="nucleotide sequence ID" value="NZ_FTMK01000024.1"/>
</dbReference>
<dbReference type="AlphaFoldDB" id="A0A1N6Y441"/>